<keyword evidence="4" id="KW-1185">Reference proteome</keyword>
<dbReference type="PANTHER" id="PTHR11439">
    <property type="entry name" value="GAG-POL-RELATED RETROTRANSPOSON"/>
    <property type="match status" value="1"/>
</dbReference>
<feature type="region of interest" description="Disordered" evidence="1">
    <location>
        <begin position="105"/>
        <end position="149"/>
    </location>
</feature>
<dbReference type="InterPro" id="IPR013103">
    <property type="entry name" value="RVT_2"/>
</dbReference>
<feature type="region of interest" description="Disordered" evidence="1">
    <location>
        <begin position="754"/>
        <end position="810"/>
    </location>
</feature>
<protein>
    <submittedName>
        <fullName evidence="3">Ribonuclease H-like domain-containing protein</fullName>
    </submittedName>
</protein>
<feature type="domain" description="Reverse transcriptase Ty1/copia-type" evidence="2">
    <location>
        <begin position="260"/>
        <end position="362"/>
    </location>
</feature>
<comment type="caution">
    <text evidence="3">The sequence shown here is derived from an EMBL/GenBank/DDBJ whole genome shotgun (WGS) entry which is preliminary data.</text>
</comment>
<dbReference type="PANTHER" id="PTHR11439:SF495">
    <property type="entry name" value="REVERSE TRANSCRIPTASE, RNA-DEPENDENT DNA POLYMERASE-RELATED"/>
    <property type="match status" value="1"/>
</dbReference>
<reference evidence="3" key="2">
    <citation type="submission" date="2022-01" db="EMBL/GenBank/DDBJ databases">
        <authorList>
            <person name="Yamashiro T."/>
            <person name="Shiraishi A."/>
            <person name="Satake H."/>
            <person name="Nakayama K."/>
        </authorList>
    </citation>
    <scope>NUCLEOTIDE SEQUENCE</scope>
</reference>
<feature type="compositionally biased region" description="Basic residues" evidence="1">
    <location>
        <begin position="776"/>
        <end position="785"/>
    </location>
</feature>
<name>A0ABQ5DMV6_9ASTR</name>
<evidence type="ECO:0000313" key="4">
    <source>
        <dbReference type="Proteomes" id="UP001151760"/>
    </source>
</evidence>
<evidence type="ECO:0000256" key="1">
    <source>
        <dbReference type="SAM" id="MobiDB-lite"/>
    </source>
</evidence>
<reference evidence="3" key="1">
    <citation type="journal article" date="2022" name="Int. J. Mol. Sci.">
        <title>Draft Genome of Tanacetum Coccineum: Genomic Comparison of Closely Related Tanacetum-Family Plants.</title>
        <authorList>
            <person name="Yamashiro T."/>
            <person name="Shiraishi A."/>
            <person name="Nakayama K."/>
            <person name="Satake H."/>
        </authorList>
    </citation>
    <scope>NUCLEOTIDE SEQUENCE</scope>
</reference>
<feature type="compositionally biased region" description="Basic and acidic residues" evidence="1">
    <location>
        <begin position="114"/>
        <end position="143"/>
    </location>
</feature>
<dbReference type="CDD" id="cd09272">
    <property type="entry name" value="RNase_HI_RT_Ty1"/>
    <property type="match status" value="1"/>
</dbReference>
<proteinExistence type="predicted"/>
<evidence type="ECO:0000313" key="3">
    <source>
        <dbReference type="EMBL" id="GJT38414.1"/>
    </source>
</evidence>
<feature type="non-terminal residue" evidence="3">
    <location>
        <position position="1"/>
    </location>
</feature>
<dbReference type="InterPro" id="IPR043502">
    <property type="entry name" value="DNA/RNA_pol_sf"/>
</dbReference>
<sequence>SINSKAFRVFNGRTRIFKENLDVQFSENIPNITRSGPNWLFDIDALTKSINYKSIVAGNQSNGNVGIKACDDAGKMKTVSGKDYILLPLWPTDLLFSQSSKSSFDAEFNPSEDDEKKVIKEPGKEGGDSSKEDEINDQEKDDNVNSTNKVNVVGKKSSIELPDDPNMPELEDIVYSDIGTKADMNNLDAFMPVSPIQTTRIHKDHPVEQIIRDLNPAPQTRRMTKNLEEHGLWMSRVLFFMVRLKRKSMFINHQDFKDPDFPDRVYKVEKTLYELHHAPRAWYETLSTYLLDNGFQRGKIDKTLFIRRDTGDILLVQVYVDDIVFGSTKKSLCTEFEKIMHKKFQMSSMGELIFFLGLQIASTPMETQKPLLKDEDGEEVDVHLYRSMIGSLMYLTFSRPDIMFAVCACARYQVNPKVSHLHAVKRIFKYLKGQPKLGLWYPKDSPFDLVAYTDSDYAGVSLDRKFTMGGCQFCRCRLISWQCKKRIVVHNSTIKAEYVAASSCCGQVLWIQNQLLDYGYNFMHTKIYIDNESTICIVKNPVFYSKTKHIEIRHHFIRDSNEKKLIQMIKIHTDKNIADLFTKAFDVKIVNGEQQLQALVDGKKIVVTEASVRRDLQLDDEEGTYCLPNATIFEELTRMGAKTTAWNEFSSTMASAIICLATNQKFNFSKYIFESMVKNLDNAGKFLMYPRFIKVFLDNQLEEMSSHNRIYVTPSHTKKIFAKMRRQGKDFFGRETSLFPTMVVQAQEEMGEGSANLTNPHYTPIITQPSSSQPQRKQKSRRSKRKDTEVLQPSDPINVADEAVNEEPKKKLGSRTYKLKRLYKVGRSTRIVSSDEASLGDQKDASKQGRKIDDIDKDVEVTLIDETQGRHDDDIMFDVSDLAGEEVFVAEQGVPDSKKDDVVQVNTAATTVSTASTIPVSAATITKDDITLAQALAELKSVKPKVTTAITATTILQEPSESITTTTTSIPSKDKGKGIMVEEPLKIKKKDQISFDEQEAIRLQAKFDKEERLAREKDEANVALIKEWNDIQAKIDADYQMAKQMQAEEQEELSIKEKSKLFVQLLEASKKHFVVKGAEEKRNRPPKRAQQRSIMCTYLKNMAGWKPKDLQNKSFASRTI</sequence>
<dbReference type="Pfam" id="PF07727">
    <property type="entry name" value="RVT_2"/>
    <property type="match status" value="1"/>
</dbReference>
<evidence type="ECO:0000259" key="2">
    <source>
        <dbReference type="Pfam" id="PF07727"/>
    </source>
</evidence>
<dbReference type="SUPFAM" id="SSF56672">
    <property type="entry name" value="DNA/RNA polymerases"/>
    <property type="match status" value="1"/>
</dbReference>
<accession>A0ABQ5DMV6</accession>
<dbReference type="EMBL" id="BQNB010015302">
    <property type="protein sequence ID" value="GJT38414.1"/>
    <property type="molecule type" value="Genomic_DNA"/>
</dbReference>
<gene>
    <name evidence="3" type="ORF">Tco_0938279</name>
</gene>
<feature type="compositionally biased region" description="Polar residues" evidence="1">
    <location>
        <begin position="755"/>
        <end position="767"/>
    </location>
</feature>
<dbReference type="Proteomes" id="UP001151760">
    <property type="component" value="Unassembled WGS sequence"/>
</dbReference>
<organism evidence="3 4">
    <name type="scientific">Tanacetum coccineum</name>
    <dbReference type="NCBI Taxonomy" id="301880"/>
    <lineage>
        <taxon>Eukaryota</taxon>
        <taxon>Viridiplantae</taxon>
        <taxon>Streptophyta</taxon>
        <taxon>Embryophyta</taxon>
        <taxon>Tracheophyta</taxon>
        <taxon>Spermatophyta</taxon>
        <taxon>Magnoliopsida</taxon>
        <taxon>eudicotyledons</taxon>
        <taxon>Gunneridae</taxon>
        <taxon>Pentapetalae</taxon>
        <taxon>asterids</taxon>
        <taxon>campanulids</taxon>
        <taxon>Asterales</taxon>
        <taxon>Asteraceae</taxon>
        <taxon>Asteroideae</taxon>
        <taxon>Anthemideae</taxon>
        <taxon>Anthemidinae</taxon>
        <taxon>Tanacetum</taxon>
    </lineage>
</organism>